<keyword evidence="3" id="KW-0539">Nucleus</keyword>
<evidence type="ECO:0000313" key="7">
    <source>
        <dbReference type="EMBL" id="CAJ1933351.1"/>
    </source>
</evidence>
<sequence>MPLPAKPMRDSDESAIPSNNLWVGNLAPDVTDADLMELFAKYGALDSVTSYSARSYAFVFFKRVEDAKAAKNALQGTSLRGSSLKIEFARPVTLCSTGKFKAKACKQLWVGGISPSVTKEELEAEFRKIGKIEDFKFFRDRNTACVEFFNLEDASQAMKIMNGKRIGGEHIRVDFLRSQATKRDQLLDYGQFQGKSLGPSDAYSGQKRPLHSQPPMGRKGDGQPSNVLWIGYPPAVQIDEQMLHNAMILFGEIERIKSFPLRHYSTVEFRSVDEARRAKEGLQGRLFNDPRITIMYSSNDPVHGSDYPGFFPGSNGPRPDILLNEHPFRPLQMDAFGHNRPMVPNNFTGQLPPSGIMGPNVPMRPFGPHSGVESVISGPEFNEINALHKFQDGSSKSNMGPNWKRPSPPAPGMLSSPAPGARHPTRSTSGAWDVLDINHIPRDSKRSRIDGPLPVDEAPFPLRNIDGPLPVDEVGGSGPYANIQGKSHLGPMSSRITAGVQGMVQPDNDHTWRGIIAKGGTPVCRARCVPIGKGIGTELPDVIDCSARTGLDILTKHYADAIGFDIVFFLPDSEDDFASYTEFLRYLSAKNRAGVAKFVDNTTLFLVPPSDFLTRVLKVSGPERLYGVVLKFPQVPSSAPVQQPSHLSVPTTQYMQQIPPKQTEYGLTPMKEEQVLSMDYKRPLHEDSKPPSKSVYLPTGGPPSVHSVLPDYAPNNIVTGSQPGVALTPELIATLASFLPTTTPSSATDGAKSGVGSLTMKPPFPPVAPNDGSQSYIWKQDNQVADQSTHPPQQLRSMYNVHNAHYQPYPPASASAGNPAQVVSGSSHIQDTSASMHQQGAVSSRHMPNFMMPSQSGQVAASPHGSQHYQVEVSPSNQKSFGVVQGTDASVIYNSQAFQQPNNNPLPFQQPNNSIASTNQVTGATSSQQQTSMPYTVGQVNSETPNQQLSAFGVGQGTPEVEADKNQRYQSTLQFAANLLLQIQQKQQQAPGGHGSGIQQ</sequence>
<dbReference type="FunFam" id="3.30.70.330:FF:001125">
    <property type="entry name" value="Flowering time control protein FPA isoform A"/>
    <property type="match status" value="1"/>
</dbReference>
<name>A0AA86RXU5_9FABA</name>
<keyword evidence="2 4" id="KW-0694">RNA-binding</keyword>
<accession>A0AA86RXU5</accession>
<dbReference type="SUPFAM" id="SSF54928">
    <property type="entry name" value="RNA-binding domain, RBD"/>
    <property type="match status" value="3"/>
</dbReference>
<feature type="region of interest" description="Disordered" evidence="5">
    <location>
        <begin position="949"/>
        <end position="969"/>
    </location>
</feature>
<dbReference type="InterPro" id="IPR035979">
    <property type="entry name" value="RBD_domain_sf"/>
</dbReference>
<dbReference type="PANTHER" id="PTHR23189">
    <property type="entry name" value="RNA RECOGNITION MOTIF-CONTAINING"/>
    <property type="match status" value="1"/>
</dbReference>
<feature type="domain" description="RRM" evidence="6">
    <location>
        <begin position="19"/>
        <end position="91"/>
    </location>
</feature>
<dbReference type="GO" id="GO:0005634">
    <property type="term" value="C:nucleus"/>
    <property type="evidence" value="ECO:0007669"/>
    <property type="project" value="UniProtKB-SubCell"/>
</dbReference>
<dbReference type="InterPro" id="IPR012677">
    <property type="entry name" value="Nucleotide-bd_a/b_plait_sf"/>
</dbReference>
<dbReference type="FunFam" id="3.30.70.330:FF:000497">
    <property type="entry name" value="flowering time control protein FPA"/>
    <property type="match status" value="1"/>
</dbReference>
<comment type="subcellular location">
    <subcellularLocation>
        <location evidence="1">Nucleus</location>
    </subcellularLocation>
</comment>
<evidence type="ECO:0000259" key="6">
    <source>
        <dbReference type="PROSITE" id="PS50102"/>
    </source>
</evidence>
<evidence type="ECO:0000256" key="3">
    <source>
        <dbReference type="ARBA" id="ARBA00023242"/>
    </source>
</evidence>
<protein>
    <recommendedName>
        <fullName evidence="6">RRM domain-containing protein</fullName>
    </recommendedName>
</protein>
<dbReference type="CDD" id="cd21546">
    <property type="entry name" value="SPOC_FPA-like"/>
    <property type="match status" value="1"/>
</dbReference>
<dbReference type="Gramene" id="rna-AYBTSS11_LOCUS6302">
    <property type="protein sequence ID" value="CAJ1933351.1"/>
    <property type="gene ID" value="gene-AYBTSS11_LOCUS6302"/>
</dbReference>
<evidence type="ECO:0000256" key="4">
    <source>
        <dbReference type="PROSITE-ProRule" id="PRU00176"/>
    </source>
</evidence>
<dbReference type="Proteomes" id="UP001189624">
    <property type="component" value="Chromosome 2"/>
</dbReference>
<keyword evidence="8" id="KW-1185">Reference proteome</keyword>
<evidence type="ECO:0000313" key="8">
    <source>
        <dbReference type="Proteomes" id="UP001189624"/>
    </source>
</evidence>
<dbReference type="InterPro" id="IPR012921">
    <property type="entry name" value="SPOC_C"/>
</dbReference>
<evidence type="ECO:0000256" key="2">
    <source>
        <dbReference type="ARBA" id="ARBA00022884"/>
    </source>
</evidence>
<evidence type="ECO:0000256" key="1">
    <source>
        <dbReference type="ARBA" id="ARBA00004123"/>
    </source>
</evidence>
<dbReference type="FunFam" id="3.30.70.330:FF:000415">
    <property type="entry name" value="Flowering time control protein FPA"/>
    <property type="match status" value="1"/>
</dbReference>
<feature type="region of interest" description="Disordered" evidence="5">
    <location>
        <begin position="743"/>
        <end position="772"/>
    </location>
</feature>
<organism evidence="7 8">
    <name type="scientific">Sphenostylis stenocarpa</name>
    <dbReference type="NCBI Taxonomy" id="92480"/>
    <lineage>
        <taxon>Eukaryota</taxon>
        <taxon>Viridiplantae</taxon>
        <taxon>Streptophyta</taxon>
        <taxon>Embryophyta</taxon>
        <taxon>Tracheophyta</taxon>
        <taxon>Spermatophyta</taxon>
        <taxon>Magnoliopsida</taxon>
        <taxon>eudicotyledons</taxon>
        <taxon>Gunneridae</taxon>
        <taxon>Pentapetalae</taxon>
        <taxon>rosids</taxon>
        <taxon>fabids</taxon>
        <taxon>Fabales</taxon>
        <taxon>Fabaceae</taxon>
        <taxon>Papilionoideae</taxon>
        <taxon>50 kb inversion clade</taxon>
        <taxon>NPAAA clade</taxon>
        <taxon>indigoferoid/millettioid clade</taxon>
        <taxon>Phaseoleae</taxon>
        <taxon>Sphenostylis</taxon>
    </lineage>
</organism>
<proteinExistence type="predicted"/>
<reference evidence="7" key="1">
    <citation type="submission" date="2023-10" db="EMBL/GenBank/DDBJ databases">
        <authorList>
            <person name="Domelevo Entfellner J.-B."/>
        </authorList>
    </citation>
    <scope>NUCLEOTIDE SEQUENCE</scope>
</reference>
<dbReference type="Gene3D" id="3.30.70.330">
    <property type="match status" value="3"/>
</dbReference>
<feature type="domain" description="RRM" evidence="6">
    <location>
        <begin position="226"/>
        <end position="299"/>
    </location>
</feature>
<dbReference type="PROSITE" id="PS50102">
    <property type="entry name" value="RRM"/>
    <property type="match status" value="3"/>
</dbReference>
<feature type="region of interest" description="Disordered" evidence="5">
    <location>
        <begin position="898"/>
        <end position="917"/>
    </location>
</feature>
<feature type="domain" description="RRM" evidence="6">
    <location>
        <begin position="106"/>
        <end position="178"/>
    </location>
</feature>
<dbReference type="InterPro" id="IPR000504">
    <property type="entry name" value="RRM_dom"/>
</dbReference>
<evidence type="ECO:0000256" key="5">
    <source>
        <dbReference type="SAM" id="MobiDB-lite"/>
    </source>
</evidence>
<gene>
    <name evidence="7" type="ORF">AYBTSS11_LOCUS6302</name>
</gene>
<dbReference type="SMART" id="SM00360">
    <property type="entry name" value="RRM"/>
    <property type="match status" value="3"/>
</dbReference>
<dbReference type="CDD" id="cd00590">
    <property type="entry name" value="RRM_SF"/>
    <property type="match status" value="2"/>
</dbReference>
<dbReference type="EMBL" id="OY731399">
    <property type="protein sequence ID" value="CAJ1933351.1"/>
    <property type="molecule type" value="Genomic_DNA"/>
</dbReference>
<feature type="compositionally biased region" description="Low complexity" evidence="5">
    <location>
        <begin position="898"/>
        <end position="913"/>
    </location>
</feature>
<feature type="region of interest" description="Disordered" evidence="5">
    <location>
        <begin position="197"/>
        <end position="224"/>
    </location>
</feature>
<dbReference type="Pfam" id="PF00076">
    <property type="entry name" value="RRM_1"/>
    <property type="match status" value="3"/>
</dbReference>
<dbReference type="Pfam" id="PF07744">
    <property type="entry name" value="SPOC"/>
    <property type="match status" value="1"/>
</dbReference>
<feature type="region of interest" description="Disordered" evidence="5">
    <location>
        <begin position="392"/>
        <end position="429"/>
    </location>
</feature>
<dbReference type="AlphaFoldDB" id="A0AA86RXU5"/>
<dbReference type="GO" id="GO:0003723">
    <property type="term" value="F:RNA binding"/>
    <property type="evidence" value="ECO:0007669"/>
    <property type="project" value="UniProtKB-UniRule"/>
</dbReference>